<dbReference type="KEGG" id="cmb:CSW64_14680"/>
<feature type="transmembrane region" description="Helical" evidence="2">
    <location>
        <begin position="43"/>
        <end position="60"/>
    </location>
</feature>
<dbReference type="RefSeq" id="WP_099622807.1">
    <property type="nucleotide sequence ID" value="NZ_CP024201.1"/>
</dbReference>
<sequence length="257" mass="27282">MTECHASTKELLRTGLRFEDRMAMHTAISEQIWREQNLVSQRMTWNFTFQGMLVAIYVFAGSSLDGRAGSAVQLVLGGAGILVCLAVLFSVVAAQNQSTRLKAHWVRAFCAPGTKVDDCDLQTGPFPQPFSPKTYSGWGRWASRGICIILCGLWVVLVLIVAADWRSNLGKAADQATCTLSKAGKESFRISCPRQPPDQSGKASVSAAPAPPPPVMTPQAQTPKAPEPKDPSATASGGEGVSLTRAQGRSPNGGGGP</sequence>
<evidence type="ECO:0000256" key="2">
    <source>
        <dbReference type="SAM" id="Phobius"/>
    </source>
</evidence>
<evidence type="ECO:0000256" key="1">
    <source>
        <dbReference type="SAM" id="MobiDB-lite"/>
    </source>
</evidence>
<dbReference type="AlphaFoldDB" id="A0A2D2AZW9"/>
<dbReference type="EMBL" id="CP024201">
    <property type="protein sequence ID" value="ATQ43558.1"/>
    <property type="molecule type" value="Genomic_DNA"/>
</dbReference>
<proteinExistence type="predicted"/>
<keyword evidence="2" id="KW-0812">Transmembrane</keyword>
<feature type="transmembrane region" description="Helical" evidence="2">
    <location>
        <begin position="141"/>
        <end position="162"/>
    </location>
</feature>
<keyword evidence="2" id="KW-0472">Membrane</keyword>
<reference evidence="3 4" key="1">
    <citation type="submission" date="2017-10" db="EMBL/GenBank/DDBJ databases">
        <title>Genome sequence of Caulobacter mirabilis FWC38.</title>
        <authorList>
            <person name="Fiebig A."/>
            <person name="Crosson S."/>
        </authorList>
    </citation>
    <scope>NUCLEOTIDE SEQUENCE [LARGE SCALE GENOMIC DNA]</scope>
    <source>
        <strain evidence="3 4">FWC 38</strain>
    </source>
</reference>
<accession>A0A2D2AZW9</accession>
<dbReference type="Proteomes" id="UP000228945">
    <property type="component" value="Chromosome"/>
</dbReference>
<dbReference type="OrthoDB" id="8482100at2"/>
<keyword evidence="4" id="KW-1185">Reference proteome</keyword>
<organism evidence="3 4">
    <name type="scientific">Caulobacter mirabilis</name>
    <dbReference type="NCBI Taxonomy" id="69666"/>
    <lineage>
        <taxon>Bacteria</taxon>
        <taxon>Pseudomonadati</taxon>
        <taxon>Pseudomonadota</taxon>
        <taxon>Alphaproteobacteria</taxon>
        <taxon>Caulobacterales</taxon>
        <taxon>Caulobacteraceae</taxon>
        <taxon>Caulobacter</taxon>
    </lineage>
</organism>
<evidence type="ECO:0000313" key="3">
    <source>
        <dbReference type="EMBL" id="ATQ43558.1"/>
    </source>
</evidence>
<name>A0A2D2AZW9_9CAUL</name>
<feature type="transmembrane region" description="Helical" evidence="2">
    <location>
        <begin position="72"/>
        <end position="94"/>
    </location>
</feature>
<feature type="region of interest" description="Disordered" evidence="1">
    <location>
        <begin position="189"/>
        <end position="257"/>
    </location>
</feature>
<protein>
    <submittedName>
        <fullName evidence="3">Uncharacterized protein</fullName>
    </submittedName>
</protein>
<keyword evidence="2" id="KW-1133">Transmembrane helix</keyword>
<evidence type="ECO:0000313" key="4">
    <source>
        <dbReference type="Proteomes" id="UP000228945"/>
    </source>
</evidence>
<gene>
    <name evidence="3" type="ORF">CSW64_14680</name>
</gene>